<name>B3DKB0_DANRE</name>
<evidence type="ECO:0000313" key="9">
    <source>
        <dbReference type="Proteomes" id="UP000000437"/>
    </source>
</evidence>
<dbReference type="ZFIN" id="ZDB-GENE-050208-731">
    <property type="gene designation" value="shisa10.2"/>
</dbReference>
<evidence type="ECO:0000256" key="4">
    <source>
        <dbReference type="ARBA" id="ARBA00023136"/>
    </source>
</evidence>
<evidence type="ECO:0000259" key="7">
    <source>
        <dbReference type="Pfam" id="PF13908"/>
    </source>
</evidence>
<evidence type="ECO:0000256" key="2">
    <source>
        <dbReference type="ARBA" id="ARBA00022692"/>
    </source>
</evidence>
<protein>
    <submittedName>
        <fullName evidence="8">Si:dkey-42i9.7</fullName>
    </submittedName>
    <submittedName>
        <fullName evidence="10">Uncharacterized protein LOC558681 precursor</fullName>
    </submittedName>
</protein>
<dbReference type="GeneID" id="558681"/>
<dbReference type="CTD" id="558681"/>
<accession>B3DKB0</accession>
<dbReference type="KEGG" id="dre:558681"/>
<dbReference type="GO" id="GO:0016020">
    <property type="term" value="C:membrane"/>
    <property type="evidence" value="ECO:0007669"/>
    <property type="project" value="UniProtKB-SubCell"/>
</dbReference>
<proteinExistence type="evidence at transcript level"/>
<dbReference type="RefSeq" id="NP_001122168.1">
    <property type="nucleotide sequence ID" value="NM_001128696.1"/>
</dbReference>
<dbReference type="Proteomes" id="UP000000437">
    <property type="component" value="Chromosome 22"/>
</dbReference>
<feature type="transmembrane region" description="Helical" evidence="5">
    <location>
        <begin position="79"/>
        <end position="101"/>
    </location>
</feature>
<dbReference type="InterPro" id="IPR026910">
    <property type="entry name" value="Shisa"/>
</dbReference>
<evidence type="ECO:0000256" key="1">
    <source>
        <dbReference type="ARBA" id="ARBA00004370"/>
    </source>
</evidence>
<dbReference type="Pfam" id="PF13908">
    <property type="entry name" value="Shisa_N"/>
    <property type="match status" value="1"/>
</dbReference>
<dbReference type="AGR" id="ZFIN:ZDB-GENE-050208-731"/>
<evidence type="ECO:0000313" key="8">
    <source>
        <dbReference type="EMBL" id="AAI63784.1"/>
    </source>
</evidence>
<keyword evidence="3 5" id="KW-1133">Transmembrane helix</keyword>
<evidence type="ECO:0000256" key="6">
    <source>
        <dbReference type="SAM" id="SignalP"/>
    </source>
</evidence>
<dbReference type="EMBL" id="BC163784">
    <property type="protein sequence ID" value="AAI63784.1"/>
    <property type="molecule type" value="mRNA"/>
</dbReference>
<evidence type="ECO:0000313" key="11">
    <source>
        <dbReference type="ZFIN" id="ZDB-GENE-050208-731"/>
    </source>
</evidence>
<dbReference type="AlphaFoldDB" id="B3DKB0"/>
<dbReference type="OrthoDB" id="9949323at2759"/>
<reference evidence="10" key="3">
    <citation type="journal article" date="2015" name="Nat. Commun.">
        <title>RFX transcription factors are essential for hearing in mice.</title>
        <authorList>
            <person name="Elkon R."/>
            <person name="Milon B."/>
            <person name="Morrison L."/>
            <person name="Shah M."/>
            <person name="Vijayakumar S."/>
            <person name="Racherla M."/>
            <person name="Leitch C.C."/>
            <person name="Silipino L."/>
            <person name="Hadi S."/>
            <person name="Weiss-Gayet M."/>
            <person name="Barras E."/>
            <person name="Schmid C.D."/>
            <person name="Ait-Lounis A."/>
            <person name="Barnes A."/>
            <person name="Song Y."/>
            <person name="Eisenman D.J."/>
            <person name="Eliyahu E."/>
            <person name="Frolenkov G.I."/>
            <person name="Strome S.E."/>
            <person name="Durand B."/>
            <person name="Zaghloul N.A."/>
            <person name="Jones S.M."/>
            <person name="Reith W."/>
            <person name="Hertzano R."/>
        </authorList>
    </citation>
    <scope>NUCLEOTIDE SEQUENCE</scope>
</reference>
<dbReference type="InterPro" id="IPR053891">
    <property type="entry name" value="Shisa_N"/>
</dbReference>
<keyword evidence="4 5" id="KW-0472">Membrane</keyword>
<feature type="domain" description="Shisa N-terminal" evidence="7">
    <location>
        <begin position="24"/>
        <end position="70"/>
    </location>
</feature>
<feature type="signal peptide" evidence="6">
    <location>
        <begin position="1"/>
        <end position="24"/>
    </location>
</feature>
<reference evidence="10" key="4">
    <citation type="journal article" date="2019" name="Aging Cell">
        <title>Rag1 immunodeficiency-induced early aging and senescence in zebrafish are dependent on chronic inflammation and oxidative stress.</title>
        <authorList>
            <person name="Novoa B."/>
            <person name="Pereiro P."/>
            <person name="Lopez-Munoz A."/>
            <person name="Varela M."/>
            <person name="Forn-Cuni G."/>
            <person name="Anchelin M."/>
            <person name="Dios S."/>
            <person name="Romero A."/>
            <person name="Martinez-Lopez A."/>
            <person name="Medina-Gali R.M."/>
            <person name="Collado M."/>
            <person name="Coll J."/>
            <person name="Estepa A."/>
            <person name="Cayuela M.L."/>
            <person name="Mulero V."/>
            <person name="Figueras A."/>
        </authorList>
    </citation>
    <scope>NUCLEOTIDE SEQUENCE</scope>
</reference>
<evidence type="ECO:0000256" key="5">
    <source>
        <dbReference type="SAM" id="Phobius"/>
    </source>
</evidence>
<reference evidence="8" key="1">
    <citation type="submission" date="2008-04" db="EMBL/GenBank/DDBJ databases">
        <authorList>
            <consortium name="NIH - Zebrafish Gene Collection (ZGC) project"/>
        </authorList>
    </citation>
    <scope>NUCLEOTIDE SEQUENCE [LARGE SCALE MRNA]</scope>
</reference>
<comment type="subcellular location">
    <subcellularLocation>
        <location evidence="1">Membrane</location>
    </subcellularLocation>
</comment>
<gene>
    <name evidence="10 11" type="primary">shisa10.2</name>
    <name evidence="11" type="synonym">shisa4l</name>
    <name evidence="10" type="synonym">shisa5</name>
    <name evidence="8 10" type="synonym">si:dkey-42i9.7</name>
</gene>
<evidence type="ECO:0000256" key="3">
    <source>
        <dbReference type="ARBA" id="ARBA00022989"/>
    </source>
</evidence>
<reference evidence="10" key="5">
    <citation type="submission" date="2025-04" db="UniProtKB">
        <authorList>
            <consortium name="RefSeq"/>
        </authorList>
    </citation>
    <scope>IDENTIFICATION</scope>
</reference>
<organism evidence="8">
    <name type="scientific">Danio rerio</name>
    <name type="common">Zebrafish</name>
    <name type="synonym">Brachydanio rerio</name>
    <dbReference type="NCBI Taxonomy" id="7955"/>
    <lineage>
        <taxon>Eukaryota</taxon>
        <taxon>Metazoa</taxon>
        <taxon>Chordata</taxon>
        <taxon>Craniata</taxon>
        <taxon>Vertebrata</taxon>
        <taxon>Euteleostomi</taxon>
        <taxon>Actinopterygii</taxon>
        <taxon>Neopterygii</taxon>
        <taxon>Teleostei</taxon>
        <taxon>Ostariophysi</taxon>
        <taxon>Cypriniformes</taxon>
        <taxon>Danionidae</taxon>
        <taxon>Danioninae</taxon>
        <taxon>Danio</taxon>
    </lineage>
</organism>
<dbReference type="EMBL" id="BC163796">
    <property type="protein sequence ID" value="AAI63796.1"/>
    <property type="molecule type" value="mRNA"/>
</dbReference>
<keyword evidence="2 5" id="KW-0812">Transmembrane</keyword>
<sequence>MFAMASTFAVLLLVSSGLFKTTTGDYCYSYLTEDNKLKDTINCLGLYCCGNCKLRYCCPFSSLQFTESEQFFCNFNNDIIIALVVGVVIIIIGIIVCCFVCRMCRRTRPVAGAHVTTVMNTQLVQQQPGIQNPAYQPVPTQPGYSAQPAQVGPYPPQLSAPVPNNTAMSPGYPTAQAMYPQTQPGHLHQETLHQLAYNPAYTQPAKTGF</sequence>
<reference evidence="9" key="2">
    <citation type="journal article" date="2013" name="Nature">
        <title>The zebrafish reference genome sequence and its relationship to the human genome.</title>
        <authorList>
            <consortium name="Genome Reference Consortium Zebrafish"/>
            <person name="Howe K."/>
            <person name="Clark M.D."/>
            <person name="Torroja C.F."/>
            <person name="Torrance J."/>
            <person name="Berthelot C."/>
            <person name="Muffato M."/>
            <person name="Collins J.E."/>
            <person name="Humphray S."/>
            <person name="McLaren K."/>
            <person name="Matthews L."/>
            <person name="McLaren S."/>
            <person name="Sealy I."/>
            <person name="Caccamo M."/>
            <person name="Churcher C."/>
            <person name="Scott C."/>
            <person name="Barrett J.C."/>
            <person name="Koch R."/>
            <person name="Rauch G.J."/>
            <person name="White S."/>
            <person name="Chow W."/>
            <person name="Kilian B."/>
            <person name="Quintais L.T."/>
            <person name="Guerra-Assuncao J.A."/>
            <person name="Zhou Y."/>
            <person name="Gu Y."/>
            <person name="Yen J."/>
            <person name="Vogel J.H."/>
            <person name="Eyre T."/>
            <person name="Redmond S."/>
            <person name="Banerjee R."/>
            <person name="Chi J."/>
            <person name="Fu B."/>
            <person name="Langley E."/>
            <person name="Maguire S.F."/>
            <person name="Laird G.K."/>
            <person name="Lloyd D."/>
            <person name="Kenyon E."/>
            <person name="Donaldson S."/>
            <person name="Sehra H."/>
            <person name="Almeida-King J."/>
            <person name="Loveland J."/>
            <person name="Trevanion S."/>
            <person name="Jones M."/>
            <person name="Quail M."/>
            <person name="Willey D."/>
            <person name="Hunt A."/>
            <person name="Burton J."/>
            <person name="Sims S."/>
            <person name="McLay K."/>
            <person name="Plumb B."/>
            <person name="Davis J."/>
            <person name="Clee C."/>
            <person name="Oliver K."/>
            <person name="Clark R."/>
            <person name="Riddle C."/>
            <person name="Elliot D."/>
            <person name="Eliott D."/>
            <person name="Threadgold G."/>
            <person name="Harden G."/>
            <person name="Ware D."/>
            <person name="Begum S."/>
            <person name="Mortimore B."/>
            <person name="Mortimer B."/>
            <person name="Kerry G."/>
            <person name="Heath P."/>
            <person name="Phillimore B."/>
            <person name="Tracey A."/>
            <person name="Corby N."/>
            <person name="Dunn M."/>
            <person name="Johnson C."/>
            <person name="Wood J."/>
            <person name="Clark S."/>
            <person name="Pelan S."/>
            <person name="Griffiths G."/>
            <person name="Smith M."/>
            <person name="Glithero R."/>
            <person name="Howden P."/>
            <person name="Barker N."/>
            <person name="Lloyd C."/>
            <person name="Stevens C."/>
            <person name="Harley J."/>
            <person name="Holt K."/>
            <person name="Panagiotidis G."/>
            <person name="Lovell J."/>
            <person name="Beasley H."/>
            <person name="Henderson C."/>
            <person name="Gordon D."/>
            <person name="Auger K."/>
            <person name="Wright D."/>
            <person name="Collins J."/>
            <person name="Raisen C."/>
            <person name="Dyer L."/>
            <person name="Leung K."/>
            <person name="Robertson L."/>
            <person name="Ambridge K."/>
            <person name="Leongamornlert D."/>
            <person name="McGuire S."/>
            <person name="Gilderthorp R."/>
            <person name="Griffiths C."/>
            <person name="Manthravadi D."/>
            <person name="Nichol S."/>
            <person name="Barker G."/>
            <person name="Whitehead S."/>
            <person name="Kay M."/>
            <person name="Brown J."/>
            <person name="Murnane C."/>
            <person name="Gray E."/>
            <person name="Humphries M."/>
            <person name="Sycamore N."/>
            <person name="Barker D."/>
            <person name="Saunders D."/>
            <person name="Wallis J."/>
            <person name="Babbage A."/>
            <person name="Hammond S."/>
            <person name="Mashreghi-Mohammadi M."/>
            <person name="Barr L."/>
            <person name="Martin S."/>
            <person name="Wray P."/>
            <person name="Ellington A."/>
            <person name="Matthews N."/>
            <person name="Ellwood M."/>
            <person name="Woodmansey R."/>
            <person name="Clark G."/>
            <person name="Cooper J."/>
            <person name="Cooper J."/>
            <person name="Tromans A."/>
            <person name="Grafham D."/>
            <person name="Skuce C."/>
            <person name="Pandian R."/>
            <person name="Andrews R."/>
            <person name="Harrison E."/>
            <person name="Kimberley A."/>
            <person name="Garnett J."/>
            <person name="Fosker N."/>
            <person name="Hall R."/>
            <person name="Garner P."/>
            <person name="Kelly D."/>
            <person name="Bird C."/>
            <person name="Palmer S."/>
            <person name="Gehring I."/>
            <person name="Berger A."/>
            <person name="Dooley C.M."/>
            <person name="Ersan-Urun Z."/>
            <person name="Eser C."/>
            <person name="Geiger H."/>
            <person name="Geisler M."/>
            <person name="Karotki L."/>
            <person name="Kirn A."/>
            <person name="Konantz J."/>
            <person name="Konantz M."/>
            <person name="Oberlander M."/>
            <person name="Rudolph-Geiger S."/>
            <person name="Teucke M."/>
            <person name="Lanz C."/>
            <person name="Raddatz G."/>
            <person name="Osoegawa K."/>
            <person name="Zhu B."/>
            <person name="Rapp A."/>
            <person name="Widaa S."/>
            <person name="Langford C."/>
            <person name="Yang F."/>
            <person name="Schuster S.C."/>
            <person name="Carter N.P."/>
            <person name="Harrow J."/>
            <person name="Ning Z."/>
            <person name="Herrero J."/>
            <person name="Searle S.M."/>
            <person name="Enright A."/>
            <person name="Geisler R."/>
            <person name="Plasterk R.H."/>
            <person name="Lee C."/>
            <person name="Westerfield M."/>
            <person name="de Jong P.J."/>
            <person name="Zon L.I."/>
            <person name="Postlethwait J.H."/>
            <person name="Nusslein-Volhard C."/>
            <person name="Hubbard T.J."/>
            <person name="Roest Crollius H."/>
            <person name="Rogers J."/>
            <person name="Stemple D.L."/>
        </authorList>
    </citation>
    <scope>NUCLEOTIDE SEQUENCE [LARGE SCALE GENOMIC DNA]</scope>
</reference>
<dbReference type="PANTHER" id="PTHR31395">
    <property type="entry name" value="SHISA"/>
    <property type="match status" value="1"/>
</dbReference>
<keyword evidence="6 10" id="KW-0732">Signal</keyword>
<evidence type="ECO:0000313" key="10">
    <source>
        <dbReference type="RefSeq" id="NP_001122168.1"/>
    </source>
</evidence>
<keyword evidence="9" id="KW-1185">Reference proteome</keyword>
<dbReference type="PANTHER" id="PTHR31395:SF23">
    <property type="entry name" value="GEO05642P1"/>
    <property type="match status" value="1"/>
</dbReference>
<feature type="chain" id="PRO_5035035028" evidence="6 10">
    <location>
        <begin position="25"/>
        <end position="209"/>
    </location>
</feature>